<dbReference type="Proteomes" id="UP000432464">
    <property type="component" value="Unassembled WGS sequence"/>
</dbReference>
<dbReference type="InterPro" id="IPR051794">
    <property type="entry name" value="PG_Endopeptidase_C40"/>
</dbReference>
<evidence type="ECO:0000256" key="2">
    <source>
        <dbReference type="ARBA" id="ARBA00022670"/>
    </source>
</evidence>
<keyword evidence="4" id="KW-0788">Thiol protease</keyword>
<gene>
    <name evidence="6" type="ORF">GLP40_22500</name>
</gene>
<dbReference type="PANTHER" id="PTHR47359">
    <property type="entry name" value="PEPTIDOGLYCAN DL-ENDOPEPTIDASE CWLO"/>
    <property type="match status" value="1"/>
</dbReference>
<keyword evidence="7" id="KW-1185">Reference proteome</keyword>
<evidence type="ECO:0000256" key="1">
    <source>
        <dbReference type="ARBA" id="ARBA00007074"/>
    </source>
</evidence>
<dbReference type="EMBL" id="WMBB01000010">
    <property type="protein sequence ID" value="MTE15527.1"/>
    <property type="molecule type" value="Genomic_DNA"/>
</dbReference>
<name>A0A6I3L139_9NOCA</name>
<reference evidence="6 7" key="1">
    <citation type="submission" date="2019-11" db="EMBL/GenBank/DDBJ databases">
        <title>Nocardia sp. nov. CT2-14 isolated from soil.</title>
        <authorList>
            <person name="Kanchanasin P."/>
            <person name="Tanasupawat S."/>
            <person name="Yuki M."/>
            <person name="Kudo T."/>
        </authorList>
    </citation>
    <scope>NUCLEOTIDE SEQUENCE [LARGE SCALE GENOMIC DNA]</scope>
    <source>
        <strain evidence="6 7">CT2-14</strain>
    </source>
</reference>
<dbReference type="GO" id="GO:0006508">
    <property type="term" value="P:proteolysis"/>
    <property type="evidence" value="ECO:0007669"/>
    <property type="project" value="UniProtKB-KW"/>
</dbReference>
<dbReference type="SUPFAM" id="SSF54001">
    <property type="entry name" value="Cysteine proteinases"/>
    <property type="match status" value="1"/>
</dbReference>
<evidence type="ECO:0000313" key="6">
    <source>
        <dbReference type="EMBL" id="MTE15527.1"/>
    </source>
</evidence>
<dbReference type="InterPro" id="IPR038765">
    <property type="entry name" value="Papain-like_cys_pep_sf"/>
</dbReference>
<organism evidence="6 7">
    <name type="scientific">Nocardia aurantiaca</name>
    <dbReference type="NCBI Taxonomy" id="2675850"/>
    <lineage>
        <taxon>Bacteria</taxon>
        <taxon>Bacillati</taxon>
        <taxon>Actinomycetota</taxon>
        <taxon>Actinomycetes</taxon>
        <taxon>Mycobacteriales</taxon>
        <taxon>Nocardiaceae</taxon>
        <taxon>Nocardia</taxon>
    </lineage>
</organism>
<comment type="caution">
    <text evidence="6">The sequence shown here is derived from an EMBL/GenBank/DDBJ whole genome shotgun (WGS) entry which is preliminary data.</text>
</comment>
<dbReference type="Gene3D" id="3.90.1720.10">
    <property type="entry name" value="endopeptidase domain like (from Nostoc punctiforme)"/>
    <property type="match status" value="1"/>
</dbReference>
<dbReference type="InterPro" id="IPR000064">
    <property type="entry name" value="NLP_P60_dom"/>
</dbReference>
<feature type="domain" description="NlpC/P60" evidence="5">
    <location>
        <begin position="48"/>
        <end position="161"/>
    </location>
</feature>
<evidence type="ECO:0000256" key="3">
    <source>
        <dbReference type="ARBA" id="ARBA00022801"/>
    </source>
</evidence>
<dbReference type="PROSITE" id="PS51935">
    <property type="entry name" value="NLPC_P60"/>
    <property type="match status" value="1"/>
</dbReference>
<evidence type="ECO:0000256" key="4">
    <source>
        <dbReference type="ARBA" id="ARBA00022807"/>
    </source>
</evidence>
<accession>A0A6I3L139</accession>
<proteinExistence type="inferred from homology"/>
<keyword evidence="2" id="KW-0645">Protease</keyword>
<protein>
    <submittedName>
        <fullName evidence="6">Hydrolase</fullName>
    </submittedName>
</protein>
<dbReference type="PANTHER" id="PTHR47359:SF3">
    <property type="entry name" value="NLP_P60 DOMAIN-CONTAINING PROTEIN-RELATED"/>
    <property type="match status" value="1"/>
</dbReference>
<dbReference type="GO" id="GO:0008234">
    <property type="term" value="F:cysteine-type peptidase activity"/>
    <property type="evidence" value="ECO:0007669"/>
    <property type="project" value="UniProtKB-KW"/>
</dbReference>
<dbReference type="AlphaFoldDB" id="A0A6I3L139"/>
<sequence length="161" mass="16374">MPAPESRSVMVAGLGTVTVPADLPRLTGVPGVTDPAPGPAPVPAAMPKKAGERAIEAARTKLGASYSAGGDGPDSFDCSGLVQWSYREAGVDVPRTSYSQLAAGTPVSLDELEPGDLVSYYGGSHSALYLGDGEVIHASDYGSGVKISPLTTMPVAGARRF</sequence>
<comment type="similarity">
    <text evidence="1">Belongs to the peptidase C40 family.</text>
</comment>
<evidence type="ECO:0000313" key="7">
    <source>
        <dbReference type="Proteomes" id="UP000432464"/>
    </source>
</evidence>
<evidence type="ECO:0000259" key="5">
    <source>
        <dbReference type="PROSITE" id="PS51935"/>
    </source>
</evidence>
<keyword evidence="3 6" id="KW-0378">Hydrolase</keyword>
<dbReference type="Pfam" id="PF00877">
    <property type="entry name" value="NLPC_P60"/>
    <property type="match status" value="1"/>
</dbReference>